<sequence>MRVSKNHRRSGYRWEGGKNDNPDVVKASTHNTQMILAFVASAALVLVISMICLILHPSNRHRCANPFDRFFRTYLCLPIQRRIGFEKAENWASSIFAMVITISDQQSITGIAILAAAIHSLAVRSITVYHFNIVTDMGWFSSNIHLLSLCVMRHFLDARGTDFISELKAVGVIPRTLRILSMLTLAVLLLRCVTVSGYELWNDKQNCPATCVTGGKRAGWPFKQMIVTYVFVIQSYSVQIIRVIPPIVRAWNTSCQPWVQSFDQSMAGRVYGRKGLSVLYSVSRDLVMLVFYFFTSDFEFMLEMVAWFVLGLYWTFTDRLSGHKNMDHDDVVKENQVGFGQLVPILLLALAGLAMMEAYSYRPSRQQMLKKREPSISSIEIEDINLKSFEAQHEARPSGT</sequence>
<organism evidence="2 3">
    <name type="scientific">Microthyrium microscopicum</name>
    <dbReference type="NCBI Taxonomy" id="703497"/>
    <lineage>
        <taxon>Eukaryota</taxon>
        <taxon>Fungi</taxon>
        <taxon>Dikarya</taxon>
        <taxon>Ascomycota</taxon>
        <taxon>Pezizomycotina</taxon>
        <taxon>Dothideomycetes</taxon>
        <taxon>Dothideomycetes incertae sedis</taxon>
        <taxon>Microthyriales</taxon>
        <taxon>Microthyriaceae</taxon>
        <taxon>Microthyrium</taxon>
    </lineage>
</organism>
<dbReference type="Proteomes" id="UP000799302">
    <property type="component" value="Unassembled WGS sequence"/>
</dbReference>
<dbReference type="EMBL" id="MU004235">
    <property type="protein sequence ID" value="KAF2669380.1"/>
    <property type="molecule type" value="Genomic_DNA"/>
</dbReference>
<name>A0A6A6UBT6_9PEZI</name>
<keyword evidence="1" id="KW-0472">Membrane</keyword>
<proteinExistence type="predicted"/>
<keyword evidence="1" id="KW-1133">Transmembrane helix</keyword>
<dbReference type="PANTHER" id="PTHR37577:SF1">
    <property type="entry name" value="INTEGRAL MEMBRANE PROTEIN"/>
    <property type="match status" value="1"/>
</dbReference>
<dbReference type="PANTHER" id="PTHR37577">
    <property type="entry name" value="INTEGRAL MEMBRANE PROTEIN"/>
    <property type="match status" value="1"/>
</dbReference>
<feature type="transmembrane region" description="Helical" evidence="1">
    <location>
        <begin position="289"/>
        <end position="316"/>
    </location>
</feature>
<feature type="transmembrane region" description="Helical" evidence="1">
    <location>
        <begin position="336"/>
        <end position="361"/>
    </location>
</feature>
<dbReference type="AlphaFoldDB" id="A0A6A6UBT6"/>
<protein>
    <submittedName>
        <fullName evidence="2">Uncharacterized protein</fullName>
    </submittedName>
</protein>
<feature type="transmembrane region" description="Helical" evidence="1">
    <location>
        <begin position="34"/>
        <end position="55"/>
    </location>
</feature>
<accession>A0A6A6UBT6</accession>
<reference evidence="2" key="1">
    <citation type="journal article" date="2020" name="Stud. Mycol.">
        <title>101 Dothideomycetes genomes: a test case for predicting lifestyles and emergence of pathogens.</title>
        <authorList>
            <person name="Haridas S."/>
            <person name="Albert R."/>
            <person name="Binder M."/>
            <person name="Bloem J."/>
            <person name="Labutti K."/>
            <person name="Salamov A."/>
            <person name="Andreopoulos B."/>
            <person name="Baker S."/>
            <person name="Barry K."/>
            <person name="Bills G."/>
            <person name="Bluhm B."/>
            <person name="Cannon C."/>
            <person name="Castanera R."/>
            <person name="Culley D."/>
            <person name="Daum C."/>
            <person name="Ezra D."/>
            <person name="Gonzalez J."/>
            <person name="Henrissat B."/>
            <person name="Kuo A."/>
            <person name="Liang C."/>
            <person name="Lipzen A."/>
            <person name="Lutzoni F."/>
            <person name="Magnuson J."/>
            <person name="Mondo S."/>
            <person name="Nolan M."/>
            <person name="Ohm R."/>
            <person name="Pangilinan J."/>
            <person name="Park H.-J."/>
            <person name="Ramirez L."/>
            <person name="Alfaro M."/>
            <person name="Sun H."/>
            <person name="Tritt A."/>
            <person name="Yoshinaga Y."/>
            <person name="Zwiers L.-H."/>
            <person name="Turgeon B."/>
            <person name="Goodwin S."/>
            <person name="Spatafora J."/>
            <person name="Crous P."/>
            <person name="Grigoriev I."/>
        </authorList>
    </citation>
    <scope>NUCLEOTIDE SEQUENCE</scope>
    <source>
        <strain evidence="2">CBS 115976</strain>
    </source>
</reference>
<feature type="transmembrane region" description="Helical" evidence="1">
    <location>
        <begin position="108"/>
        <end position="131"/>
    </location>
</feature>
<keyword evidence="3" id="KW-1185">Reference proteome</keyword>
<keyword evidence="1" id="KW-0812">Transmembrane</keyword>
<evidence type="ECO:0000313" key="2">
    <source>
        <dbReference type="EMBL" id="KAF2669380.1"/>
    </source>
</evidence>
<dbReference type="OrthoDB" id="5427664at2759"/>
<gene>
    <name evidence="2" type="ORF">BT63DRAFT_455362</name>
</gene>
<dbReference type="InterPro" id="IPR053018">
    <property type="entry name" value="Elsinochrome_Biosynth-Asso"/>
</dbReference>
<evidence type="ECO:0000256" key="1">
    <source>
        <dbReference type="SAM" id="Phobius"/>
    </source>
</evidence>
<evidence type="ECO:0000313" key="3">
    <source>
        <dbReference type="Proteomes" id="UP000799302"/>
    </source>
</evidence>